<dbReference type="OrthoDB" id="9784272at2"/>
<dbReference type="InterPro" id="IPR036388">
    <property type="entry name" value="WH-like_DNA-bd_sf"/>
</dbReference>
<feature type="domain" description="RNA polymerase sigma-70 region 2" evidence="7">
    <location>
        <begin position="16"/>
        <end position="83"/>
    </location>
</feature>
<dbReference type="InterPro" id="IPR013325">
    <property type="entry name" value="RNA_pol_sigma_r2"/>
</dbReference>
<evidence type="ECO:0000259" key="7">
    <source>
        <dbReference type="Pfam" id="PF04542"/>
    </source>
</evidence>
<dbReference type="PROSITE" id="PS01063">
    <property type="entry name" value="SIGMA70_ECF"/>
    <property type="match status" value="1"/>
</dbReference>
<dbReference type="InterPro" id="IPR000838">
    <property type="entry name" value="RNA_pol_sigma70_ECF_CS"/>
</dbReference>
<evidence type="ECO:0000256" key="1">
    <source>
        <dbReference type="ARBA" id="ARBA00010641"/>
    </source>
</evidence>
<sequence>MVAVARSQDHGAFAALFAHFAPKLKTYFRKFGMVDGEAEELAQETMILVWRKAPLFDPARSMASTWIYAIARNLRIDAFRRNGAHANEVSAAEPFQTQDDAPDAEMQLTTAAHQALLHKAMHLLPQEQAQVLQLCYFSDRSHSEVARDLGIPLGTVKGRLRLVMARLRRALEE</sequence>
<dbReference type="SUPFAM" id="SSF88946">
    <property type="entry name" value="Sigma2 domain of RNA polymerase sigma factors"/>
    <property type="match status" value="1"/>
</dbReference>
<evidence type="ECO:0000256" key="5">
    <source>
        <dbReference type="ARBA" id="ARBA00023163"/>
    </source>
</evidence>
<keyword evidence="4 6" id="KW-0238">DNA-binding</keyword>
<keyword evidence="3 6" id="KW-0731">Sigma factor</keyword>
<dbReference type="CDD" id="cd06171">
    <property type="entry name" value="Sigma70_r4"/>
    <property type="match status" value="1"/>
</dbReference>
<dbReference type="EMBL" id="SNVJ01000007">
    <property type="protein sequence ID" value="MXP63613.1"/>
    <property type="molecule type" value="Genomic_DNA"/>
</dbReference>
<proteinExistence type="inferred from homology"/>
<dbReference type="Gene3D" id="1.10.1740.10">
    <property type="match status" value="1"/>
</dbReference>
<feature type="domain" description="RNA polymerase sigma-70 region 4" evidence="8">
    <location>
        <begin position="120"/>
        <end position="168"/>
    </location>
</feature>
<dbReference type="Gene3D" id="1.10.10.10">
    <property type="entry name" value="Winged helix-like DNA-binding domain superfamily/Winged helix DNA-binding domain"/>
    <property type="match status" value="1"/>
</dbReference>
<evidence type="ECO:0000256" key="6">
    <source>
        <dbReference type="RuleBase" id="RU000716"/>
    </source>
</evidence>
<dbReference type="InterPro" id="IPR013324">
    <property type="entry name" value="RNA_pol_sigma_r3/r4-like"/>
</dbReference>
<keyword evidence="10" id="KW-1185">Reference proteome</keyword>
<gene>
    <name evidence="9" type="ORF">E0493_09665</name>
</gene>
<comment type="similarity">
    <text evidence="1 6">Belongs to the sigma-70 factor family. ECF subfamily.</text>
</comment>
<dbReference type="Pfam" id="PF04545">
    <property type="entry name" value="Sigma70_r4"/>
    <property type="match status" value="1"/>
</dbReference>
<dbReference type="PANTHER" id="PTHR43133:SF62">
    <property type="entry name" value="RNA POLYMERASE SIGMA FACTOR SIGZ"/>
    <property type="match status" value="1"/>
</dbReference>
<keyword evidence="5 6" id="KW-0804">Transcription</keyword>
<evidence type="ECO:0000256" key="2">
    <source>
        <dbReference type="ARBA" id="ARBA00023015"/>
    </source>
</evidence>
<dbReference type="InterPro" id="IPR007630">
    <property type="entry name" value="RNA_pol_sigma70_r4"/>
</dbReference>
<dbReference type="Pfam" id="PF04542">
    <property type="entry name" value="Sigma70_r2"/>
    <property type="match status" value="1"/>
</dbReference>
<dbReference type="AlphaFoldDB" id="A0A845B7K0"/>
<dbReference type="InterPro" id="IPR007627">
    <property type="entry name" value="RNA_pol_sigma70_r2"/>
</dbReference>
<evidence type="ECO:0000313" key="9">
    <source>
        <dbReference type="EMBL" id="MXP63613.1"/>
    </source>
</evidence>
<dbReference type="InterPro" id="IPR014284">
    <property type="entry name" value="RNA_pol_sigma-70_dom"/>
</dbReference>
<keyword evidence="2 6" id="KW-0805">Transcription regulation</keyword>
<evidence type="ECO:0000256" key="4">
    <source>
        <dbReference type="ARBA" id="ARBA00023125"/>
    </source>
</evidence>
<reference evidence="9 10" key="1">
    <citation type="submission" date="2019-03" db="EMBL/GenBank/DDBJ databases">
        <title>Roseomonas sp. a novel Roseomonas species isolated from Sea whip Gorgonian.</title>
        <authorList>
            <person name="Li F."/>
            <person name="Pan X."/>
            <person name="Huang S."/>
            <person name="Li Z."/>
            <person name="Meng B."/>
        </authorList>
    </citation>
    <scope>NUCLEOTIDE SEQUENCE [LARGE SCALE GENOMIC DNA]</scope>
    <source>
        <strain evidence="9 10">M0104</strain>
    </source>
</reference>
<evidence type="ECO:0000256" key="3">
    <source>
        <dbReference type="ARBA" id="ARBA00023082"/>
    </source>
</evidence>
<comment type="caution">
    <text evidence="9">The sequence shown here is derived from an EMBL/GenBank/DDBJ whole genome shotgun (WGS) entry which is preliminary data.</text>
</comment>
<dbReference type="InterPro" id="IPR039425">
    <property type="entry name" value="RNA_pol_sigma-70-like"/>
</dbReference>
<dbReference type="NCBIfam" id="TIGR02937">
    <property type="entry name" value="sigma70-ECF"/>
    <property type="match status" value="1"/>
</dbReference>
<protein>
    <recommendedName>
        <fullName evidence="6">RNA polymerase sigma factor</fullName>
    </recommendedName>
</protein>
<evidence type="ECO:0000259" key="8">
    <source>
        <dbReference type="Pfam" id="PF04545"/>
    </source>
</evidence>
<name>A0A845B7K0_9PROT</name>
<dbReference type="GO" id="GO:0016987">
    <property type="term" value="F:sigma factor activity"/>
    <property type="evidence" value="ECO:0007669"/>
    <property type="project" value="UniProtKB-KW"/>
</dbReference>
<dbReference type="GO" id="GO:0006352">
    <property type="term" value="P:DNA-templated transcription initiation"/>
    <property type="evidence" value="ECO:0007669"/>
    <property type="project" value="InterPro"/>
</dbReference>
<organism evidence="9 10">
    <name type="scientific">Teichococcus coralli</name>
    <dbReference type="NCBI Taxonomy" id="2545983"/>
    <lineage>
        <taxon>Bacteria</taxon>
        <taxon>Pseudomonadati</taxon>
        <taxon>Pseudomonadota</taxon>
        <taxon>Alphaproteobacteria</taxon>
        <taxon>Acetobacterales</taxon>
        <taxon>Roseomonadaceae</taxon>
        <taxon>Roseomonas</taxon>
    </lineage>
</organism>
<accession>A0A845B7K0</accession>
<dbReference type="GO" id="GO:0003677">
    <property type="term" value="F:DNA binding"/>
    <property type="evidence" value="ECO:0007669"/>
    <property type="project" value="UniProtKB-KW"/>
</dbReference>
<dbReference type="PANTHER" id="PTHR43133">
    <property type="entry name" value="RNA POLYMERASE ECF-TYPE SIGMA FACTO"/>
    <property type="match status" value="1"/>
</dbReference>
<dbReference type="Proteomes" id="UP000460715">
    <property type="component" value="Unassembled WGS sequence"/>
</dbReference>
<dbReference type="SUPFAM" id="SSF88659">
    <property type="entry name" value="Sigma3 and sigma4 domains of RNA polymerase sigma factors"/>
    <property type="match status" value="1"/>
</dbReference>
<evidence type="ECO:0000313" key="10">
    <source>
        <dbReference type="Proteomes" id="UP000460715"/>
    </source>
</evidence>